<accession>A0A1D2J6A2</accession>
<feature type="region of interest" description="Disordered" evidence="3">
    <location>
        <begin position="106"/>
        <end position="135"/>
    </location>
</feature>
<reference evidence="5 6" key="1">
    <citation type="submission" date="2016-06" db="EMBL/GenBank/DDBJ databases">
        <authorList>
            <person name="Kjaerup R.B."/>
            <person name="Dalgaard T.S."/>
            <person name="Juul-Madsen H.R."/>
        </authorList>
    </citation>
    <scope>NUCLEOTIDE SEQUENCE [LARGE SCALE GENOMIC DNA]</scope>
    <source>
        <strain evidence="5 6">Pb300</strain>
    </source>
</reference>
<evidence type="ECO:0000313" key="5">
    <source>
        <dbReference type="EMBL" id="ODH13820.1"/>
    </source>
</evidence>
<dbReference type="Gene3D" id="3.40.30.10">
    <property type="entry name" value="Glutaredoxin"/>
    <property type="match status" value="1"/>
</dbReference>
<feature type="compositionally biased region" description="Polar residues" evidence="3">
    <location>
        <begin position="106"/>
        <end position="115"/>
    </location>
</feature>
<evidence type="ECO:0000256" key="2">
    <source>
        <dbReference type="ARBA" id="ARBA00022553"/>
    </source>
</evidence>
<dbReference type="PANTHER" id="PTHR46052:SF1">
    <property type="entry name" value="PHOSDUCIN-LIKE PROTEIN"/>
    <property type="match status" value="1"/>
</dbReference>
<dbReference type="Pfam" id="PF02114">
    <property type="entry name" value="Phosducin"/>
    <property type="match status" value="1"/>
</dbReference>
<organism evidence="5 6">
    <name type="scientific">Paracoccidioides brasiliensis</name>
    <dbReference type="NCBI Taxonomy" id="121759"/>
    <lineage>
        <taxon>Eukaryota</taxon>
        <taxon>Fungi</taxon>
        <taxon>Dikarya</taxon>
        <taxon>Ascomycota</taxon>
        <taxon>Pezizomycotina</taxon>
        <taxon>Eurotiomycetes</taxon>
        <taxon>Eurotiomycetidae</taxon>
        <taxon>Onygenales</taxon>
        <taxon>Ajellomycetaceae</taxon>
        <taxon>Paracoccidioides</taxon>
    </lineage>
</organism>
<dbReference type="InterPro" id="IPR023196">
    <property type="entry name" value="Phosducin_N_dom_sf"/>
</dbReference>
<dbReference type="GO" id="GO:0008277">
    <property type="term" value="P:regulation of G protein-coupled receptor signaling pathway"/>
    <property type="evidence" value="ECO:0007669"/>
    <property type="project" value="InterPro"/>
</dbReference>
<comment type="similarity">
    <text evidence="1">Belongs to the phosducin family.</text>
</comment>
<dbReference type="VEuPathDB" id="FungiDB:PABG_04959"/>
<dbReference type="VEuPathDB" id="FungiDB:PADG_05617"/>
<gene>
    <name evidence="5" type="ORF">ACO22_06870</name>
</gene>
<comment type="caution">
    <text evidence="5">The sequence shown here is derived from an EMBL/GenBank/DDBJ whole genome shotgun (WGS) entry which is preliminary data.</text>
</comment>
<dbReference type="InterPro" id="IPR001200">
    <property type="entry name" value="Phosducin"/>
</dbReference>
<feature type="compositionally biased region" description="Basic and acidic residues" evidence="3">
    <location>
        <begin position="14"/>
        <end position="29"/>
    </location>
</feature>
<dbReference type="Proteomes" id="UP000242814">
    <property type="component" value="Unassembled WGS sequence"/>
</dbReference>
<proteinExistence type="inferred from homology"/>
<sequence length="313" mass="35281">MSFAQDEADRLLNHKEKVSCHPEDHRASDNDSNFSFSDVESLTYVHSDTETDTSHTMISKDVGYHLPTTVFEANTGPKGVIADAQSYERAKKRSFRRTIMSVTGLDNTSYPASTKEQGDARLSKETSPLPDETEDEQFMRKWREARMLELQRKSKRRVSPSKRRYGTVEAVNANGYLDAIEMVTPDAVVVVCIYDPESPESNIVEDCLTTIARKHATTRFIKLHYEIAEMGHVTPPALLAYRNGDVFSTIVDIFHQLPSGRDCSASSLEDLLMQYASNCLIDSTILPSTRFSFVTLYPLFLPSQNNSFDVTIE</sequence>
<protein>
    <recommendedName>
        <fullName evidence="4">Phosducin domain-containing protein</fullName>
    </recommendedName>
</protein>
<dbReference type="AlphaFoldDB" id="A0A1D2J6A2"/>
<feature type="region of interest" description="Disordered" evidence="3">
    <location>
        <begin position="14"/>
        <end position="35"/>
    </location>
</feature>
<dbReference type="PANTHER" id="PTHR46052">
    <property type="entry name" value="PHOSDUCIN-LIKE PROTEIN"/>
    <property type="match status" value="1"/>
</dbReference>
<keyword evidence="2" id="KW-0597">Phosphoprotein</keyword>
<evidence type="ECO:0000313" key="6">
    <source>
        <dbReference type="Proteomes" id="UP000242814"/>
    </source>
</evidence>
<feature type="domain" description="Phosducin" evidence="4">
    <location>
        <begin position="73"/>
        <end position="285"/>
    </location>
</feature>
<dbReference type="InterPro" id="IPR036249">
    <property type="entry name" value="Thioredoxin-like_sf"/>
</dbReference>
<evidence type="ECO:0000256" key="1">
    <source>
        <dbReference type="ARBA" id="ARBA00009686"/>
    </source>
</evidence>
<dbReference type="SUPFAM" id="SSF52833">
    <property type="entry name" value="Thioredoxin-like"/>
    <property type="match status" value="1"/>
</dbReference>
<dbReference type="InterPro" id="IPR024253">
    <property type="entry name" value="Phosducin_thioredoxin-like_dom"/>
</dbReference>
<dbReference type="CDD" id="cd02987">
    <property type="entry name" value="Phd_like_Phd"/>
    <property type="match status" value="1"/>
</dbReference>
<evidence type="ECO:0000256" key="3">
    <source>
        <dbReference type="SAM" id="MobiDB-lite"/>
    </source>
</evidence>
<dbReference type="Gene3D" id="1.10.168.10">
    <property type="entry name" value="Phosducin, domain 2"/>
    <property type="match status" value="1"/>
</dbReference>
<dbReference type="EMBL" id="LZYO01000415">
    <property type="protein sequence ID" value="ODH13820.1"/>
    <property type="molecule type" value="Genomic_DNA"/>
</dbReference>
<name>A0A1D2J6A2_PARBR</name>
<evidence type="ECO:0000259" key="4">
    <source>
        <dbReference type="Pfam" id="PF02114"/>
    </source>
</evidence>
<dbReference type="InterPro" id="IPR051499">
    <property type="entry name" value="Phosducin-like_reg"/>
</dbReference>